<dbReference type="Proteomes" id="UP001299546">
    <property type="component" value="Unassembled WGS sequence"/>
</dbReference>
<dbReference type="CDD" id="cd00207">
    <property type="entry name" value="fer2"/>
    <property type="match status" value="1"/>
</dbReference>
<evidence type="ECO:0000313" key="12">
    <source>
        <dbReference type="Proteomes" id="UP001299546"/>
    </source>
</evidence>
<dbReference type="InterPro" id="IPR036010">
    <property type="entry name" value="2Fe-2S_ferredoxin-like_sf"/>
</dbReference>
<evidence type="ECO:0000313" key="11">
    <source>
        <dbReference type="EMBL" id="MCB7387415.1"/>
    </source>
</evidence>
<evidence type="ECO:0000256" key="8">
    <source>
        <dbReference type="ARBA" id="ARBA00023014"/>
    </source>
</evidence>
<keyword evidence="12" id="KW-1185">Reference proteome</keyword>
<dbReference type="InterPro" id="IPR017938">
    <property type="entry name" value="Riboflavin_synthase-like_b-brl"/>
</dbReference>
<evidence type="ECO:0000259" key="10">
    <source>
        <dbReference type="PROSITE" id="PS51384"/>
    </source>
</evidence>
<evidence type="ECO:0000256" key="2">
    <source>
        <dbReference type="ARBA" id="ARBA00022630"/>
    </source>
</evidence>
<dbReference type="PRINTS" id="PR00406">
    <property type="entry name" value="CYTB5RDTASE"/>
</dbReference>
<keyword evidence="6" id="KW-0560">Oxidoreductase</keyword>
<dbReference type="InterPro" id="IPR001433">
    <property type="entry name" value="OxRdtase_FAD/NAD-bd"/>
</dbReference>
<dbReference type="Pfam" id="PF00970">
    <property type="entry name" value="FAD_binding_6"/>
    <property type="match status" value="1"/>
</dbReference>
<feature type="domain" description="FAD-binding FR-type" evidence="10">
    <location>
        <begin position="52"/>
        <end position="158"/>
    </location>
</feature>
<dbReference type="InterPro" id="IPR008333">
    <property type="entry name" value="Cbr1-like_FAD-bd_dom"/>
</dbReference>
<dbReference type="RefSeq" id="WP_066737642.1">
    <property type="nucleotide sequence ID" value="NZ_JAJCIQ010000005.1"/>
</dbReference>
<keyword evidence="7" id="KW-0408">Iron</keyword>
<dbReference type="InterPro" id="IPR001709">
    <property type="entry name" value="Flavoprot_Pyr_Nucl_cyt_Rdtase"/>
</dbReference>
<keyword evidence="4" id="KW-0479">Metal-binding</keyword>
<dbReference type="Gene3D" id="3.40.50.80">
    <property type="entry name" value="Nucleotide-binding domain of ferredoxin-NADP reductase (FNR) module"/>
    <property type="match status" value="1"/>
</dbReference>
<dbReference type="PANTHER" id="PTHR47354:SF8">
    <property type="entry name" value="1,2-PHENYLACETYL-COA EPOXIDASE, SUBUNIT E"/>
    <property type="match status" value="1"/>
</dbReference>
<dbReference type="Pfam" id="PF00111">
    <property type="entry name" value="Fer2"/>
    <property type="match status" value="1"/>
</dbReference>
<dbReference type="EMBL" id="JAJCIS010000004">
    <property type="protein sequence ID" value="MCB7387415.1"/>
    <property type="molecule type" value="Genomic_DNA"/>
</dbReference>
<reference evidence="11 12" key="1">
    <citation type="submission" date="2021-10" db="EMBL/GenBank/DDBJ databases">
        <title>Collection of gut derived symbiotic bacterial strains cultured from healthy donors.</title>
        <authorList>
            <person name="Lin H."/>
            <person name="Littmann E."/>
            <person name="Kohout C."/>
            <person name="Pamer E.G."/>
        </authorList>
    </citation>
    <scope>NUCLEOTIDE SEQUENCE [LARGE SCALE GENOMIC DNA]</scope>
    <source>
        <strain evidence="11 12">DFI.1.165</strain>
    </source>
</reference>
<evidence type="ECO:0000259" key="9">
    <source>
        <dbReference type="PROSITE" id="PS51085"/>
    </source>
</evidence>
<dbReference type="PANTHER" id="PTHR47354">
    <property type="entry name" value="NADH OXIDOREDUCTASE HCR"/>
    <property type="match status" value="1"/>
</dbReference>
<evidence type="ECO:0000256" key="1">
    <source>
        <dbReference type="ARBA" id="ARBA00001974"/>
    </source>
</evidence>
<dbReference type="SUPFAM" id="SSF54292">
    <property type="entry name" value="2Fe-2S ferredoxin-like"/>
    <property type="match status" value="1"/>
</dbReference>
<keyword evidence="8" id="KW-0411">Iron-sulfur</keyword>
<dbReference type="InterPro" id="IPR017927">
    <property type="entry name" value="FAD-bd_FR_type"/>
</dbReference>
<dbReference type="InterPro" id="IPR039261">
    <property type="entry name" value="FNR_nucleotide-bd"/>
</dbReference>
<organism evidence="11 12">
    <name type="scientific">Bariatricus massiliensis</name>
    <dbReference type="NCBI Taxonomy" id="1745713"/>
    <lineage>
        <taxon>Bacteria</taxon>
        <taxon>Bacillati</taxon>
        <taxon>Bacillota</taxon>
        <taxon>Clostridia</taxon>
        <taxon>Lachnospirales</taxon>
        <taxon>Lachnospiraceae</taxon>
        <taxon>Bariatricus</taxon>
    </lineage>
</organism>
<gene>
    <name evidence="11" type="ORF">LIZ65_08940</name>
</gene>
<sequence>MALNIKVGPIGALDMLKFKNQVKKRNQIIDSTTPAPLPEEYGTNARARALHPKAQTLLVKEVRQHQPDVKSYLLGREDGEPTAYFRAGQYLSVRLSIGGSEITRPYSISSAPQLALQGNYWITVKRTSPGFASDYILENWQEGTAVNVSGPEGEFYYEPLRDAKTVIGLAGGSGITPFLSMAYAIRDAAEDFNLTVLYGSRTKEDILFADEFAAIEKECPKVHLVNVLSDEEKEGMEHGFLTASLIQKYAGEEPFSVFACGPSAMYHFLDTELPKLNLEQKYIRRELLGAEKQPWTLPGYPTDKKDQIFQLTVKYVGNEKVIEASANEPVLVAIERAGIAAPSHCRSGECGYCHSRLVSGEVYIPEVSDGRRAADKEYGYIHPCASYPISDLVIELPGVY</sequence>
<dbReference type="PROSITE" id="PS51085">
    <property type="entry name" value="2FE2S_FER_2"/>
    <property type="match status" value="1"/>
</dbReference>
<dbReference type="InterPro" id="IPR012675">
    <property type="entry name" value="Beta-grasp_dom_sf"/>
</dbReference>
<dbReference type="SUPFAM" id="SSF52343">
    <property type="entry name" value="Ferredoxin reductase-like, C-terminal NADP-linked domain"/>
    <property type="match status" value="1"/>
</dbReference>
<accession>A0ABS8DGB5</accession>
<evidence type="ECO:0000256" key="4">
    <source>
        <dbReference type="ARBA" id="ARBA00022723"/>
    </source>
</evidence>
<proteinExistence type="predicted"/>
<comment type="caution">
    <text evidence="11">The sequence shown here is derived from an EMBL/GenBank/DDBJ whole genome shotgun (WGS) entry which is preliminary data.</text>
</comment>
<keyword evidence="5" id="KW-0274">FAD</keyword>
<evidence type="ECO:0000256" key="5">
    <source>
        <dbReference type="ARBA" id="ARBA00022827"/>
    </source>
</evidence>
<protein>
    <submittedName>
        <fullName evidence="11">Iron-sulfur cluster-binding domain-containing protein</fullName>
    </submittedName>
</protein>
<name>A0ABS8DGB5_9FIRM</name>
<keyword evidence="3" id="KW-0001">2Fe-2S</keyword>
<dbReference type="SUPFAM" id="SSF63380">
    <property type="entry name" value="Riboflavin synthase domain-like"/>
    <property type="match status" value="1"/>
</dbReference>
<evidence type="ECO:0000256" key="7">
    <source>
        <dbReference type="ARBA" id="ARBA00023004"/>
    </source>
</evidence>
<dbReference type="Gene3D" id="3.10.20.30">
    <property type="match status" value="1"/>
</dbReference>
<feature type="domain" description="2Fe-2S ferredoxin-type" evidence="9">
    <location>
        <begin position="309"/>
        <end position="400"/>
    </location>
</feature>
<dbReference type="InterPro" id="IPR001041">
    <property type="entry name" value="2Fe-2S_ferredoxin-type"/>
</dbReference>
<keyword evidence="2" id="KW-0285">Flavoprotein</keyword>
<comment type="cofactor">
    <cofactor evidence="1">
        <name>FAD</name>
        <dbReference type="ChEBI" id="CHEBI:57692"/>
    </cofactor>
</comment>
<evidence type="ECO:0000256" key="3">
    <source>
        <dbReference type="ARBA" id="ARBA00022714"/>
    </source>
</evidence>
<dbReference type="Gene3D" id="2.40.30.10">
    <property type="entry name" value="Translation factors"/>
    <property type="match status" value="1"/>
</dbReference>
<dbReference type="PRINTS" id="PR00371">
    <property type="entry name" value="FPNCR"/>
</dbReference>
<dbReference type="Pfam" id="PF00175">
    <property type="entry name" value="NAD_binding_1"/>
    <property type="match status" value="1"/>
</dbReference>
<evidence type="ECO:0000256" key="6">
    <source>
        <dbReference type="ARBA" id="ARBA00023002"/>
    </source>
</evidence>
<dbReference type="InterPro" id="IPR050415">
    <property type="entry name" value="MRET"/>
</dbReference>
<dbReference type="PROSITE" id="PS51384">
    <property type="entry name" value="FAD_FR"/>
    <property type="match status" value="1"/>
</dbReference>